<evidence type="ECO:0000256" key="2">
    <source>
        <dbReference type="ARBA" id="ARBA00008178"/>
    </source>
</evidence>
<organism evidence="8">
    <name type="scientific">Thelazia callipaeda</name>
    <name type="common">Oriental eyeworm</name>
    <name type="synonym">Parasitic nematode</name>
    <dbReference type="NCBI Taxonomy" id="103827"/>
    <lineage>
        <taxon>Eukaryota</taxon>
        <taxon>Metazoa</taxon>
        <taxon>Ecdysozoa</taxon>
        <taxon>Nematoda</taxon>
        <taxon>Chromadorea</taxon>
        <taxon>Rhabditida</taxon>
        <taxon>Spirurina</taxon>
        <taxon>Spiruromorpha</taxon>
        <taxon>Thelazioidea</taxon>
        <taxon>Thelaziidae</taxon>
        <taxon>Thelazia</taxon>
    </lineage>
</organism>
<proteinExistence type="inferred from homology"/>
<protein>
    <recommendedName>
        <fullName evidence="4">dTDP-D-glucose 4,6-dehydratase</fullName>
        <ecNumber evidence="3">4.2.1.46</ecNumber>
    </recommendedName>
</protein>
<keyword evidence="7" id="KW-1185">Reference proteome</keyword>
<evidence type="ECO:0000259" key="5">
    <source>
        <dbReference type="Pfam" id="PF16363"/>
    </source>
</evidence>
<dbReference type="FunFam" id="3.40.50.720:FF:000304">
    <property type="entry name" value="UDP-glucose 4,6-dehydratase"/>
    <property type="match status" value="1"/>
</dbReference>
<dbReference type="Proteomes" id="UP000276776">
    <property type="component" value="Unassembled WGS sequence"/>
</dbReference>
<evidence type="ECO:0000313" key="7">
    <source>
        <dbReference type="Proteomes" id="UP000276776"/>
    </source>
</evidence>
<reference evidence="8" key="1">
    <citation type="submission" date="2016-04" db="UniProtKB">
        <authorList>
            <consortium name="WormBaseParasite"/>
        </authorList>
    </citation>
    <scope>IDENTIFICATION</scope>
</reference>
<dbReference type="InterPro" id="IPR016040">
    <property type="entry name" value="NAD(P)-bd_dom"/>
</dbReference>
<dbReference type="AlphaFoldDB" id="A0A158RC10"/>
<evidence type="ECO:0000313" key="8">
    <source>
        <dbReference type="WBParaSite" id="TCLT_0000613101-mRNA-1"/>
    </source>
</evidence>
<dbReference type="GO" id="GO:0009225">
    <property type="term" value="P:nucleotide-sugar metabolic process"/>
    <property type="evidence" value="ECO:0007669"/>
    <property type="project" value="UniProtKB-ARBA"/>
</dbReference>
<gene>
    <name evidence="6" type="ORF">TCLT_LOCUS6120</name>
</gene>
<dbReference type="STRING" id="103827.A0A158RC10"/>
<dbReference type="EMBL" id="UYYF01004391">
    <property type="protein sequence ID" value="VDN03442.1"/>
    <property type="molecule type" value="Genomic_DNA"/>
</dbReference>
<reference evidence="6 7" key="2">
    <citation type="submission" date="2018-11" db="EMBL/GenBank/DDBJ databases">
        <authorList>
            <consortium name="Pathogen Informatics"/>
        </authorList>
    </citation>
    <scope>NUCLEOTIDE SEQUENCE [LARGE SCALE GENOMIC DNA]</scope>
</reference>
<feature type="domain" description="NAD(P)-binding" evidence="5">
    <location>
        <begin position="9"/>
        <end position="320"/>
    </location>
</feature>
<sequence>MSYQPCTALITGGCGFIGSNFINYVFEKWPTTCFVNVDKMRDGVSETNIAEKIRHSNRYKLFKRTIRDADLLLSVFSKYQVDTVIHFAALTHVDESFNDRMGTIEENIMSMTILLETITFRFSGIKRFIHISTDEVYGESKENSLPKSEYSVLNPTNPYAASKASCEMILNAYWHSYKIPFITVRMNNVYGPNQSGLNLIPKFITLAVENKPFPLMGDGMHKRNWIHVNDCADAIKRVCEMGKIGDIYNIGTDFEITNYDVTLLIHQTVNELLQREMSEPKFETIIDRPYHDRQYCIDFIKISQELNWKAIIEFRDGLRSTVEHYVEQYFKKYAD</sequence>
<dbReference type="PANTHER" id="PTHR43000">
    <property type="entry name" value="DTDP-D-GLUCOSE 4,6-DEHYDRATASE-RELATED"/>
    <property type="match status" value="1"/>
</dbReference>
<dbReference type="GO" id="GO:0008460">
    <property type="term" value="F:dTDP-glucose 4,6-dehydratase activity"/>
    <property type="evidence" value="ECO:0007669"/>
    <property type="project" value="UniProtKB-EC"/>
</dbReference>
<dbReference type="OrthoDB" id="16464at2759"/>
<name>A0A158RC10_THECL</name>
<dbReference type="OMA" id="EWCQHVQ"/>
<evidence type="ECO:0000256" key="3">
    <source>
        <dbReference type="ARBA" id="ARBA00011990"/>
    </source>
</evidence>
<comment type="catalytic activity">
    <reaction evidence="1">
        <text>dTDP-alpha-D-glucose = dTDP-4-dehydro-6-deoxy-alpha-D-glucose + H2O</text>
        <dbReference type="Rhea" id="RHEA:17221"/>
        <dbReference type="ChEBI" id="CHEBI:15377"/>
        <dbReference type="ChEBI" id="CHEBI:57477"/>
        <dbReference type="ChEBI" id="CHEBI:57649"/>
        <dbReference type="EC" id="4.2.1.46"/>
    </reaction>
</comment>
<evidence type="ECO:0000256" key="1">
    <source>
        <dbReference type="ARBA" id="ARBA00001539"/>
    </source>
</evidence>
<dbReference type="Pfam" id="PF16363">
    <property type="entry name" value="GDP_Man_Dehyd"/>
    <property type="match status" value="1"/>
</dbReference>
<accession>A0A158RC10</accession>
<dbReference type="InterPro" id="IPR036291">
    <property type="entry name" value="NAD(P)-bd_dom_sf"/>
</dbReference>
<dbReference type="WBParaSite" id="TCLT_0000613101-mRNA-1">
    <property type="protein sequence ID" value="TCLT_0000613101-mRNA-1"/>
    <property type="gene ID" value="TCLT_0000613101"/>
</dbReference>
<evidence type="ECO:0000256" key="4">
    <source>
        <dbReference type="ARBA" id="ARBA00067702"/>
    </source>
</evidence>
<dbReference type="SUPFAM" id="SSF51735">
    <property type="entry name" value="NAD(P)-binding Rossmann-fold domains"/>
    <property type="match status" value="1"/>
</dbReference>
<dbReference type="EC" id="4.2.1.46" evidence="3"/>
<comment type="similarity">
    <text evidence="2">Belongs to the NAD(P)-dependent epimerase/dehydratase family. dTDP-glucose dehydratase subfamily.</text>
</comment>
<dbReference type="Gene3D" id="3.40.50.720">
    <property type="entry name" value="NAD(P)-binding Rossmann-like Domain"/>
    <property type="match status" value="1"/>
</dbReference>
<evidence type="ECO:0000313" key="6">
    <source>
        <dbReference type="EMBL" id="VDN03442.1"/>
    </source>
</evidence>
<dbReference type="Gene3D" id="3.90.25.10">
    <property type="entry name" value="UDP-galactose 4-epimerase, domain 1"/>
    <property type="match status" value="1"/>
</dbReference>